<proteinExistence type="inferred from homology"/>
<dbReference type="GO" id="GO:0031369">
    <property type="term" value="F:translation initiation factor binding"/>
    <property type="evidence" value="ECO:0007669"/>
    <property type="project" value="InterPro"/>
</dbReference>
<dbReference type="Gene3D" id="3.90.550.10">
    <property type="entry name" value="Spore Coat Polysaccharide Biosynthesis Protein SpsA, Chain A"/>
    <property type="match status" value="1"/>
</dbReference>
<evidence type="ECO:0000259" key="10">
    <source>
        <dbReference type="PROSITE" id="PS51363"/>
    </source>
</evidence>
<feature type="region of interest" description="Disordered" evidence="9">
    <location>
        <begin position="584"/>
        <end position="606"/>
    </location>
</feature>
<evidence type="ECO:0000256" key="5">
    <source>
        <dbReference type="ARBA" id="ARBA00022917"/>
    </source>
</evidence>
<name>Q4SNU0_TETNG</name>
<dbReference type="GO" id="GO:0005829">
    <property type="term" value="C:cytosol"/>
    <property type="evidence" value="ECO:0007669"/>
    <property type="project" value="UniProtKB-SubCell"/>
</dbReference>
<dbReference type="PROSITE" id="PS51363">
    <property type="entry name" value="W2"/>
    <property type="match status" value="1"/>
</dbReference>
<reference evidence="11" key="2">
    <citation type="submission" date="2004-02" db="EMBL/GenBank/DDBJ databases">
        <authorList>
            <consortium name="Genoscope"/>
            <consortium name="Whitehead Institute Centre for Genome Research"/>
        </authorList>
    </citation>
    <scope>NUCLEOTIDE SEQUENCE</scope>
</reference>
<evidence type="ECO:0000256" key="9">
    <source>
        <dbReference type="SAM" id="MobiDB-lite"/>
    </source>
</evidence>
<feature type="domain" description="W2" evidence="10">
    <location>
        <begin position="606"/>
        <end position="723"/>
    </location>
</feature>
<keyword evidence="5" id="KW-0648">Protein biosynthesis</keyword>
<feature type="region of interest" description="Disordered" evidence="9">
    <location>
        <begin position="806"/>
        <end position="825"/>
    </location>
</feature>
<dbReference type="Gene3D" id="1.25.40.180">
    <property type="match status" value="1"/>
</dbReference>
<reference evidence="11" key="1">
    <citation type="journal article" date="2004" name="Nature">
        <title>Genome duplication in the teleost fish Tetraodon nigroviridis reveals the early vertebrate proto-karyotype.</title>
        <authorList>
            <person name="Jaillon O."/>
            <person name="Aury J.-M."/>
            <person name="Brunet F."/>
            <person name="Petit J.-L."/>
            <person name="Stange-Thomann N."/>
            <person name="Mauceli E."/>
            <person name="Bouneau L."/>
            <person name="Fischer C."/>
            <person name="Ozouf-Costaz C."/>
            <person name="Bernot A."/>
            <person name="Nicaud S."/>
            <person name="Jaffe D."/>
            <person name="Fisher S."/>
            <person name="Lutfalla G."/>
            <person name="Dossat C."/>
            <person name="Segurens B."/>
            <person name="Dasilva C."/>
            <person name="Salanoubat M."/>
            <person name="Levy M."/>
            <person name="Boudet N."/>
            <person name="Castellano S."/>
            <person name="Anthouard V."/>
            <person name="Jubin C."/>
            <person name="Castelli V."/>
            <person name="Katinka M."/>
            <person name="Vacherie B."/>
            <person name="Biemont C."/>
            <person name="Skalli Z."/>
            <person name="Cattolico L."/>
            <person name="Poulain J."/>
            <person name="De Berardinis V."/>
            <person name="Cruaud C."/>
            <person name="Duprat S."/>
            <person name="Brottier P."/>
            <person name="Coutanceau J.-P."/>
            <person name="Gouzy J."/>
            <person name="Parra G."/>
            <person name="Lardier G."/>
            <person name="Chapple C."/>
            <person name="McKernan K.J."/>
            <person name="McEwan P."/>
            <person name="Bosak S."/>
            <person name="Kellis M."/>
            <person name="Volff J.-N."/>
            <person name="Guigo R."/>
            <person name="Zody M.C."/>
            <person name="Mesirov J."/>
            <person name="Lindblad-Toh K."/>
            <person name="Birren B."/>
            <person name="Nusbaum C."/>
            <person name="Kahn D."/>
            <person name="Robinson-Rechavi M."/>
            <person name="Laudet V."/>
            <person name="Schachter V."/>
            <person name="Quetier F."/>
            <person name="Saurin W."/>
            <person name="Scarpelli C."/>
            <person name="Wincker P."/>
            <person name="Lander E.S."/>
            <person name="Weissenbach J."/>
            <person name="Roest Crollius H."/>
        </authorList>
    </citation>
    <scope>NUCLEOTIDE SEQUENCE [LARGE SCALE GENOMIC DNA]</scope>
</reference>
<evidence type="ECO:0000256" key="6">
    <source>
        <dbReference type="ARBA" id="ARBA00044144"/>
    </source>
</evidence>
<dbReference type="SUPFAM" id="SSF48371">
    <property type="entry name" value="ARM repeat"/>
    <property type="match status" value="1"/>
</dbReference>
<comment type="similarity">
    <text evidence="2">Belongs to the eIF-2B gamma/epsilon subunits family.</text>
</comment>
<dbReference type="GO" id="GO:0003743">
    <property type="term" value="F:translation initiation factor activity"/>
    <property type="evidence" value="ECO:0007669"/>
    <property type="project" value="UniProtKB-KW"/>
</dbReference>
<dbReference type="Pfam" id="PF25084">
    <property type="entry name" value="LbH_EIF2B"/>
    <property type="match status" value="1"/>
</dbReference>
<evidence type="ECO:0000313" key="11">
    <source>
        <dbReference type="EMBL" id="CAF97692.1"/>
    </source>
</evidence>
<dbReference type="OrthoDB" id="424572at2759"/>
<evidence type="ECO:0000256" key="3">
    <source>
        <dbReference type="ARBA" id="ARBA00022490"/>
    </source>
</evidence>
<dbReference type="InterPro" id="IPR011004">
    <property type="entry name" value="Trimer_LpxA-like_sf"/>
</dbReference>
<evidence type="ECO:0000256" key="8">
    <source>
        <dbReference type="ARBA" id="ARBA00046432"/>
    </source>
</evidence>
<evidence type="ECO:0000256" key="2">
    <source>
        <dbReference type="ARBA" id="ARBA00007878"/>
    </source>
</evidence>
<dbReference type="AlphaFoldDB" id="Q4SNU0"/>
<dbReference type="SUPFAM" id="SSF51161">
    <property type="entry name" value="Trimeric LpxA-like enzymes"/>
    <property type="match status" value="1"/>
</dbReference>
<comment type="subunit">
    <text evidence="8">Component of the translation initiation factor 2B (eIF2B) complex which is a heterodecamer of two sets of five different subunits: alpha, beta, gamma, delta and epsilon. Subunits alpha, beta and delta comprise a regulatory subcomplex and subunits epsilon and gamma comprise a catalytic subcomplex. Within the complex, the hexameric regulatory complex resides at the center, with the two heterodimeric catalytic subcomplexes bound on opposite sides.</text>
</comment>
<protein>
    <recommendedName>
        <fullName evidence="6">Translation initiation factor eIF2B subunit epsilon</fullName>
    </recommendedName>
    <alternativeName>
        <fullName evidence="7">eIF2B GDP-GTP exchange factor subunit epsilon</fullName>
    </alternativeName>
</protein>
<dbReference type="InterPro" id="IPR044123">
    <property type="entry name" value="W2_eIF2B_epsilon"/>
</dbReference>
<accession>Q4SNU0</accession>
<dbReference type="InterPro" id="IPR035543">
    <property type="entry name" value="eIF-2B_epsilon_N"/>
</dbReference>
<comment type="subcellular location">
    <subcellularLocation>
        <location evidence="1">Cytoplasm</location>
        <location evidence="1">Cytosol</location>
    </subcellularLocation>
</comment>
<comment type="caution">
    <text evidence="11">The sequence shown here is derived from an EMBL/GenBank/DDBJ whole genome shotgun (WGS) entry which is preliminary data.</text>
</comment>
<sequence>MAAKAGKQSRSGSGLTGRKGGGEQDEEEQPLQAVLVADSFNRRFFPVTKDQPRALLPLANVAMIDYTLEFLTSTGVQETFVFCCWMASKIKEHLLKSKWCRPSSPNTVHIITSEMYRSLGDVLRDVDAKSLVRSDFLLVYGDVVSNLDIGPALQEHRHRRKVEKNVSVMTMIFKTSSPGHRSRCEEDDVIVAADSTNQRILHYQKTRGLKKFQFPMNIFHSGSNEFEIRYDLLDCHISICSPQVGFRSGIERANHHLRISHSFFLHFPQVAELFTDNFDYQTRDDFVRGILVNEEILGNQIHMHVTRDGYGVRVTNLLMYDSVSSDIVRRWVYPVTPEANFTDRKGQSCTYSRHNVYRGSGVSLGHGSQMEENVLIGCNTSIGANCSISNSVIGNSCTIGDNVRLEHAYIWNNVHIASDVVMNQSVVCDHAEVKAGVRLRQQCVLAYNVVVGPNVTLPEGTVVSMYHPEEEEEEDEDEFLSDDAEVCRSKDQTKVKGQCRLLVSEGLQTLRVTRCVFCSSVFNPAEVGAEGKGYIWKASNLDDTEEDELSQCLWGGAAIPSDGWKRSRAAADLTTAALSLGLVLKPNPESDSEDSEPDDPDDLVIPSPEMDDVKVFQMEVLGTLQRGLEENISFDHLVLEINSLKYAYNISLKEVTQILTRVVLEYPFQQGPELTASQYVTRLLPLLKKWTPVFKNYVKRARDHLDCLSAFEEHFLDQESHWPAMVKVGGAAARLQVKNGCRGCSDSGFRPHPGPKRHVQAGDLGGGAHPALVLHASWYGPEEEAAQEPQGVHPLVGAAGGVFRRGRGVKRSARERTKTSDINYPVNKSRDQDSWFHSSVIHQFSVL</sequence>
<dbReference type="Gene3D" id="2.160.10.10">
    <property type="entry name" value="Hexapeptide repeat proteins"/>
    <property type="match status" value="2"/>
</dbReference>
<dbReference type="PANTHER" id="PTHR45887:SF1">
    <property type="entry name" value="TRANSLATION INITIATION FACTOR EIF-2B SUBUNIT EPSILON"/>
    <property type="match status" value="1"/>
</dbReference>
<dbReference type="CDD" id="cd04197">
    <property type="entry name" value="eIF-2B_epsilon_N"/>
    <property type="match status" value="1"/>
</dbReference>
<keyword evidence="4" id="KW-0396">Initiation factor</keyword>
<feature type="region of interest" description="Disordered" evidence="9">
    <location>
        <begin position="1"/>
        <end position="28"/>
    </location>
</feature>
<evidence type="ECO:0000256" key="4">
    <source>
        <dbReference type="ARBA" id="ARBA00022540"/>
    </source>
</evidence>
<dbReference type="InterPro" id="IPR029044">
    <property type="entry name" value="Nucleotide-diphossugar_trans"/>
</dbReference>
<gene>
    <name evidence="11" type="ORF">GSTENG00015129001</name>
</gene>
<dbReference type="InterPro" id="IPR003307">
    <property type="entry name" value="W2_domain"/>
</dbReference>
<dbReference type="PANTHER" id="PTHR45887">
    <property type="entry name" value="TRANSLATION INITIATION FACTOR EIF-2B SUBUNIT EPSILON"/>
    <property type="match status" value="1"/>
</dbReference>
<feature type="compositionally biased region" description="Acidic residues" evidence="9">
    <location>
        <begin position="590"/>
        <end position="602"/>
    </location>
</feature>
<dbReference type="GO" id="GO:0005085">
    <property type="term" value="F:guanyl-nucleotide exchange factor activity"/>
    <property type="evidence" value="ECO:0007669"/>
    <property type="project" value="InterPro"/>
</dbReference>
<dbReference type="SUPFAM" id="SSF53448">
    <property type="entry name" value="Nucleotide-diphospho-sugar transferases"/>
    <property type="match status" value="1"/>
</dbReference>
<keyword evidence="3" id="KW-0963">Cytoplasm</keyword>
<evidence type="ECO:0000256" key="7">
    <source>
        <dbReference type="ARBA" id="ARBA00044345"/>
    </source>
</evidence>
<dbReference type="FunFam" id="3.90.550.10:FF:000100">
    <property type="entry name" value="translation initiation factor eIF-2B subunit epsilon"/>
    <property type="match status" value="1"/>
</dbReference>
<organism evidence="11">
    <name type="scientific">Tetraodon nigroviridis</name>
    <name type="common">Spotted green pufferfish</name>
    <name type="synonym">Chelonodon nigroviridis</name>
    <dbReference type="NCBI Taxonomy" id="99883"/>
    <lineage>
        <taxon>Eukaryota</taxon>
        <taxon>Metazoa</taxon>
        <taxon>Chordata</taxon>
        <taxon>Craniata</taxon>
        <taxon>Vertebrata</taxon>
        <taxon>Euteleostomi</taxon>
        <taxon>Actinopterygii</taxon>
        <taxon>Neopterygii</taxon>
        <taxon>Teleostei</taxon>
        <taxon>Neoteleostei</taxon>
        <taxon>Acanthomorphata</taxon>
        <taxon>Eupercaria</taxon>
        <taxon>Tetraodontiformes</taxon>
        <taxon>Tetradontoidea</taxon>
        <taxon>Tetraodontidae</taxon>
        <taxon>Tetraodon</taxon>
    </lineage>
</organism>
<evidence type="ECO:0000256" key="1">
    <source>
        <dbReference type="ARBA" id="ARBA00004514"/>
    </source>
</evidence>
<dbReference type="GO" id="GO:0005851">
    <property type="term" value="C:eukaryotic translation initiation factor 2B complex"/>
    <property type="evidence" value="ECO:0007669"/>
    <property type="project" value="TreeGrafter"/>
</dbReference>
<dbReference type="EMBL" id="CAAE01014542">
    <property type="protein sequence ID" value="CAF97692.1"/>
    <property type="molecule type" value="Genomic_DNA"/>
</dbReference>
<dbReference type="InterPro" id="IPR016024">
    <property type="entry name" value="ARM-type_fold"/>
</dbReference>
<dbReference type="InterPro" id="IPR056764">
    <property type="entry name" value="LbH_EIF2B3/5"/>
</dbReference>
<dbReference type="InterPro" id="IPR051956">
    <property type="entry name" value="eIF2B_epsilon"/>
</dbReference>
<dbReference type="KEGG" id="tng:GSTEN00015129G001"/>
<dbReference type="CDD" id="cd11558">
    <property type="entry name" value="W2_eIF2B_epsilon"/>
    <property type="match status" value="1"/>
</dbReference>